<dbReference type="Pfam" id="PF01875">
    <property type="entry name" value="Memo"/>
    <property type="match status" value="1"/>
</dbReference>
<evidence type="ECO:0000256" key="1">
    <source>
        <dbReference type="ARBA" id="ARBA00006315"/>
    </source>
</evidence>
<evidence type="ECO:0000313" key="2">
    <source>
        <dbReference type="EMBL" id="GFE54738.1"/>
    </source>
</evidence>
<dbReference type="CDD" id="cd07361">
    <property type="entry name" value="MEMO_like"/>
    <property type="match status" value="1"/>
</dbReference>
<dbReference type="Proteomes" id="UP001057455">
    <property type="component" value="Unassembled WGS sequence"/>
</dbReference>
<protein>
    <submittedName>
        <fullName evidence="2">Cell motility mediator, putative</fullName>
    </submittedName>
</protein>
<comment type="caution">
    <text evidence="2">The sequence shown here is derived from an EMBL/GenBank/DDBJ whole genome shotgun (WGS) entry which is preliminary data.</text>
</comment>
<keyword evidence="3" id="KW-1185">Reference proteome</keyword>
<organism evidence="2 3">
    <name type="scientific">Babesia ovis</name>
    <dbReference type="NCBI Taxonomy" id="5869"/>
    <lineage>
        <taxon>Eukaryota</taxon>
        <taxon>Sar</taxon>
        <taxon>Alveolata</taxon>
        <taxon>Apicomplexa</taxon>
        <taxon>Aconoidasida</taxon>
        <taxon>Piroplasmida</taxon>
        <taxon>Babesiidae</taxon>
        <taxon>Babesia</taxon>
    </lineage>
</organism>
<name>A0A9W5TDG9_BABOV</name>
<dbReference type="PANTHER" id="PTHR11060:SF0">
    <property type="entry name" value="PROTEIN MEMO1"/>
    <property type="match status" value="1"/>
</dbReference>
<proteinExistence type="inferred from homology"/>
<dbReference type="NCBIfam" id="TIGR04336">
    <property type="entry name" value="AmmeMemoSam_B"/>
    <property type="match status" value="1"/>
</dbReference>
<accession>A0A9W5TDG9</accession>
<dbReference type="HAMAP" id="MF_00055">
    <property type="entry name" value="MEMO1"/>
    <property type="match status" value="1"/>
</dbReference>
<dbReference type="PANTHER" id="PTHR11060">
    <property type="entry name" value="PROTEIN MEMO1"/>
    <property type="match status" value="1"/>
</dbReference>
<comment type="similarity">
    <text evidence="1">Belongs to the MEMO1 family.</text>
</comment>
<reference evidence="2" key="1">
    <citation type="submission" date="2019-12" db="EMBL/GenBank/DDBJ databases">
        <title>Genome sequence of Babesia ovis.</title>
        <authorList>
            <person name="Yamagishi J."/>
            <person name="Sevinc F."/>
            <person name="Xuan X."/>
        </authorList>
    </citation>
    <scope>NUCLEOTIDE SEQUENCE</scope>
    <source>
        <strain evidence="2">Selcuk</strain>
    </source>
</reference>
<sequence>MRRDTHAGSWYDDDANTLGNEIDQALSHAVESSVPNLKYIISPHAGYFYALRTAAMSYSMIDPSIINTVFILGPSHYLPLRGCAVDISRSLKTPLGNLKVDIKIVDSLVDEYDFMVLNKRRSEQEHSIEMQLPILKHLFNRSGATHIKVVPILVGYVDHTDLEHIGEALLPYFQREDTLFVISSDFCHFGKRFSFTQTGYEDEGFPLWEAIKKLDLDGVKHILKHDLEAFLKYLKETKNTICGRHAIEILLKLISLAGIKIHSKMLSYTQSGKCANLQDSSVSYCAIAGIHIPMSIEACFNPQN</sequence>
<dbReference type="OrthoDB" id="417112at2759"/>
<dbReference type="AlphaFoldDB" id="A0A9W5TDG9"/>
<dbReference type="InterPro" id="IPR002737">
    <property type="entry name" value="MEMO1_fam"/>
</dbReference>
<dbReference type="Gene3D" id="3.40.830.10">
    <property type="entry name" value="LigB-like"/>
    <property type="match status" value="1"/>
</dbReference>
<gene>
    <name evidence="2" type="ORF">BaOVIS_021420</name>
</gene>
<evidence type="ECO:0000313" key="3">
    <source>
        <dbReference type="Proteomes" id="UP001057455"/>
    </source>
</evidence>
<dbReference type="EMBL" id="BLIY01000017">
    <property type="protein sequence ID" value="GFE54738.1"/>
    <property type="molecule type" value="Genomic_DNA"/>
</dbReference>